<dbReference type="Proteomes" id="UP001150062">
    <property type="component" value="Unassembled WGS sequence"/>
</dbReference>
<sequence length="693" mass="80596">MRTIKLVMVGDGAVGKTCFLIRYATNAFPGEYIPTVFDNYNANVMFEGEHVNLGLWDIGGGEDYDRLRPLSYPETDIFFVNFSMASQTSLENTQSKWVPEITHHCPETPFLLVGLKSDLAGQDELEETQFMGVNSIEANNMAVTLKAAGYVECSALTGEGVRNAIQLALRVVFYGKGNLKKKKKRWIGGFKSSFVEKIHQPKKITRPPLHFGEKISAMCTISPTAEILNNNIFAADVLFIWDPNLEDGISNEKEDNDEEEEQEQKQKQEQEDYDEDILLSIDNKFKSIELNFGENVENKENVEKEIQDEKEKTSSKKSKKKKKKICIYTEKTFGIRKIKSKKFQRFVEQKINIQLKNTDLEKEKEKEKEKKTKSSENLPLRQPKPKKGIEIYLVTHPEFPIFAKFIRYLYGELFEYDRFIEDIEQLRQISIPYKVDKLKEICESWIGYHNNRIHNRTTQKVVQQKVDLLQEESLQELAQCFMTGWRSQSRSEFVLIVPPKSNDYKSKSRFIAVHKELLIARSQFFFEKCMELPKEEQDFGFKVDPKIDFGLIADFVGFLYTNQVQFKHHLHAVELLMLAFEYGCSDLAGYCQIFIGDTFLPHLNAMQTFKLFNTLLNLDCPELIELCLFKIARHYKAGIKKWKKHISKMSFENKNRVSEHILNEYDQDLSVEIFQKKMSIKFGFIENPMNSEN</sequence>
<dbReference type="InterPro" id="IPR000210">
    <property type="entry name" value="BTB/POZ_dom"/>
</dbReference>
<feature type="domain" description="BTB" evidence="4">
    <location>
        <begin position="491"/>
        <end position="568"/>
    </location>
</feature>
<evidence type="ECO:0000256" key="1">
    <source>
        <dbReference type="ARBA" id="ARBA00022741"/>
    </source>
</evidence>
<comment type="caution">
    <text evidence="5">The sequence shown here is derived from an EMBL/GenBank/DDBJ whole genome shotgun (WGS) entry which is preliminary data.</text>
</comment>
<reference evidence="5" key="1">
    <citation type="submission" date="2022-08" db="EMBL/GenBank/DDBJ databases">
        <title>Novel sulfate-reducing endosymbionts in the free-living metamonad Anaeramoeba.</title>
        <authorList>
            <person name="Jerlstrom-Hultqvist J."/>
            <person name="Cepicka I."/>
            <person name="Gallot-Lavallee L."/>
            <person name="Salas-Leiva D."/>
            <person name="Curtis B.A."/>
            <person name="Zahonova K."/>
            <person name="Pipaliya S."/>
            <person name="Dacks J."/>
            <person name="Roger A.J."/>
        </authorList>
    </citation>
    <scope>NUCLEOTIDE SEQUENCE</scope>
    <source>
        <strain evidence="5">Schooner1</strain>
    </source>
</reference>
<dbReference type="SMART" id="SM00175">
    <property type="entry name" value="RAB"/>
    <property type="match status" value="1"/>
</dbReference>
<evidence type="ECO:0000256" key="2">
    <source>
        <dbReference type="ARBA" id="ARBA00023134"/>
    </source>
</evidence>
<dbReference type="Gene3D" id="3.30.710.10">
    <property type="entry name" value="Potassium Channel Kv1.1, Chain A"/>
    <property type="match status" value="1"/>
</dbReference>
<dbReference type="PROSITE" id="PS50097">
    <property type="entry name" value="BTB"/>
    <property type="match status" value="1"/>
</dbReference>
<dbReference type="SMART" id="SM00173">
    <property type="entry name" value="RAS"/>
    <property type="match status" value="1"/>
</dbReference>
<dbReference type="InterPro" id="IPR027417">
    <property type="entry name" value="P-loop_NTPase"/>
</dbReference>
<accession>A0ABQ8Z9N3</accession>
<dbReference type="Gene3D" id="3.40.50.300">
    <property type="entry name" value="P-loop containing nucleotide triphosphate hydrolases"/>
    <property type="match status" value="1"/>
</dbReference>
<dbReference type="InterPro" id="IPR005225">
    <property type="entry name" value="Small_GTP-bd"/>
</dbReference>
<proteinExistence type="predicted"/>
<dbReference type="Pfam" id="PF00071">
    <property type="entry name" value="Ras"/>
    <property type="match status" value="1"/>
</dbReference>
<feature type="region of interest" description="Disordered" evidence="3">
    <location>
        <begin position="361"/>
        <end position="382"/>
    </location>
</feature>
<keyword evidence="2" id="KW-0342">GTP-binding</keyword>
<dbReference type="InterPro" id="IPR001806">
    <property type="entry name" value="Small_GTPase"/>
</dbReference>
<dbReference type="SMART" id="SM00174">
    <property type="entry name" value="RHO"/>
    <property type="match status" value="1"/>
</dbReference>
<dbReference type="PROSITE" id="PS51420">
    <property type="entry name" value="RHO"/>
    <property type="match status" value="1"/>
</dbReference>
<evidence type="ECO:0000313" key="5">
    <source>
        <dbReference type="EMBL" id="KAJ6253598.1"/>
    </source>
</evidence>
<evidence type="ECO:0000313" key="6">
    <source>
        <dbReference type="Proteomes" id="UP001150062"/>
    </source>
</evidence>
<dbReference type="PRINTS" id="PR00449">
    <property type="entry name" value="RASTRNSFRMNG"/>
</dbReference>
<organism evidence="5 6">
    <name type="scientific">Anaeramoeba flamelloides</name>
    <dbReference type="NCBI Taxonomy" id="1746091"/>
    <lineage>
        <taxon>Eukaryota</taxon>
        <taxon>Metamonada</taxon>
        <taxon>Anaeramoebidae</taxon>
        <taxon>Anaeramoeba</taxon>
    </lineage>
</organism>
<feature type="region of interest" description="Disordered" evidence="3">
    <location>
        <begin position="249"/>
        <end position="273"/>
    </location>
</feature>
<name>A0ABQ8Z9N3_9EUKA</name>
<dbReference type="EMBL" id="JAOAOG010000028">
    <property type="protein sequence ID" value="KAJ6253598.1"/>
    <property type="molecule type" value="Genomic_DNA"/>
</dbReference>
<dbReference type="PROSITE" id="PS51421">
    <property type="entry name" value="RAS"/>
    <property type="match status" value="1"/>
</dbReference>
<dbReference type="CDD" id="cd00157">
    <property type="entry name" value="Rho"/>
    <property type="match status" value="1"/>
</dbReference>
<keyword evidence="6" id="KW-1185">Reference proteome</keyword>
<dbReference type="InterPro" id="IPR003578">
    <property type="entry name" value="Small_GTPase_Rho"/>
</dbReference>
<gene>
    <name evidence="5" type="ORF">M0813_13011</name>
</gene>
<dbReference type="InterPro" id="IPR011333">
    <property type="entry name" value="SKP1/BTB/POZ_sf"/>
</dbReference>
<keyword evidence="1" id="KW-0547">Nucleotide-binding</keyword>
<feature type="compositionally biased region" description="Basic and acidic residues" evidence="3">
    <location>
        <begin position="361"/>
        <end position="374"/>
    </location>
</feature>
<protein>
    <recommendedName>
        <fullName evidence="4">BTB domain-containing protein</fullName>
    </recommendedName>
</protein>
<dbReference type="PANTHER" id="PTHR24072">
    <property type="entry name" value="RHO FAMILY GTPASE"/>
    <property type="match status" value="1"/>
</dbReference>
<dbReference type="NCBIfam" id="TIGR00231">
    <property type="entry name" value="small_GTP"/>
    <property type="match status" value="1"/>
</dbReference>
<evidence type="ECO:0000259" key="4">
    <source>
        <dbReference type="PROSITE" id="PS50097"/>
    </source>
</evidence>
<dbReference type="PROSITE" id="PS51419">
    <property type="entry name" value="RAB"/>
    <property type="match status" value="1"/>
</dbReference>
<evidence type="ECO:0000256" key="3">
    <source>
        <dbReference type="SAM" id="MobiDB-lite"/>
    </source>
</evidence>
<dbReference type="SUPFAM" id="SSF52540">
    <property type="entry name" value="P-loop containing nucleoside triphosphate hydrolases"/>
    <property type="match status" value="1"/>
</dbReference>
<dbReference type="SUPFAM" id="SSF54695">
    <property type="entry name" value="POZ domain"/>
    <property type="match status" value="1"/>
</dbReference>